<evidence type="ECO:0000256" key="2">
    <source>
        <dbReference type="ARBA" id="ARBA00023015"/>
    </source>
</evidence>
<comment type="subunit">
    <text evidence="6">Heterotrimeric transcription factor composed of three components, NF-YA, NF-YB and NF-YC. NF-YB and NF-YC must interact and dimerize for NF-YA association and DNA binding.</text>
</comment>
<dbReference type="GO" id="GO:0046982">
    <property type="term" value="F:protein heterodimerization activity"/>
    <property type="evidence" value="ECO:0007669"/>
    <property type="project" value="InterPro"/>
</dbReference>
<dbReference type="Pfam" id="PF00808">
    <property type="entry name" value="CBFD_NFYB_HMF"/>
    <property type="match status" value="1"/>
</dbReference>
<dbReference type="PANTHER" id="PTHR10252">
    <property type="entry name" value="HISTONE-LIKE TRANSCRIPTION FACTOR CCAAT-RELATED"/>
    <property type="match status" value="1"/>
</dbReference>
<dbReference type="FunFam" id="1.10.20.10:FF:000062">
    <property type="entry name" value="Nuclear transcription factor Y subunit C"/>
    <property type="match status" value="1"/>
</dbReference>
<keyword evidence="4" id="KW-0804">Transcription</keyword>
<evidence type="ECO:0000256" key="6">
    <source>
        <dbReference type="ARBA" id="ARBA00025911"/>
    </source>
</evidence>
<dbReference type="GO" id="GO:0000981">
    <property type="term" value="F:DNA-binding transcription factor activity, RNA polymerase II-specific"/>
    <property type="evidence" value="ECO:0007669"/>
    <property type="project" value="TreeGrafter"/>
</dbReference>
<evidence type="ECO:0000256" key="1">
    <source>
        <dbReference type="ARBA" id="ARBA00004123"/>
    </source>
</evidence>
<name>A0AAV7H3N0_DENCH</name>
<dbReference type="PANTHER" id="PTHR10252:SF106">
    <property type="entry name" value="NUCLEAR TRANSCRIPTION FACTOR Y SUBUNIT C-3-RELATED"/>
    <property type="match status" value="1"/>
</dbReference>
<comment type="subcellular location">
    <subcellularLocation>
        <location evidence="1">Nucleus</location>
    </subcellularLocation>
</comment>
<dbReference type="AlphaFoldDB" id="A0AAV7H3N0"/>
<evidence type="ECO:0000313" key="11">
    <source>
        <dbReference type="EMBL" id="KAH0462467.1"/>
    </source>
</evidence>
<comment type="function">
    <text evidence="8">Stimulates the transcription of various genes by recognizing and binding to a CCAAT motif in promoters.</text>
</comment>
<evidence type="ECO:0000259" key="10">
    <source>
        <dbReference type="Pfam" id="PF00808"/>
    </source>
</evidence>
<dbReference type="InterPro" id="IPR050568">
    <property type="entry name" value="Transcr_DNA_Rep_Reg"/>
</dbReference>
<evidence type="ECO:0000313" key="12">
    <source>
        <dbReference type="Proteomes" id="UP000775213"/>
    </source>
</evidence>
<evidence type="ECO:0000256" key="4">
    <source>
        <dbReference type="ARBA" id="ARBA00023163"/>
    </source>
</evidence>
<reference evidence="11 12" key="1">
    <citation type="journal article" date="2021" name="Hortic Res">
        <title>Chromosome-scale assembly of the Dendrobium chrysotoxum genome enhances the understanding of orchid evolution.</title>
        <authorList>
            <person name="Zhang Y."/>
            <person name="Zhang G.Q."/>
            <person name="Zhang D."/>
            <person name="Liu X.D."/>
            <person name="Xu X.Y."/>
            <person name="Sun W.H."/>
            <person name="Yu X."/>
            <person name="Zhu X."/>
            <person name="Wang Z.W."/>
            <person name="Zhao X."/>
            <person name="Zhong W.Y."/>
            <person name="Chen H."/>
            <person name="Yin W.L."/>
            <person name="Huang T."/>
            <person name="Niu S.C."/>
            <person name="Liu Z.J."/>
        </authorList>
    </citation>
    <scope>NUCLEOTIDE SEQUENCE [LARGE SCALE GENOMIC DNA]</scope>
    <source>
        <strain evidence="11">Lindl</strain>
    </source>
</reference>
<keyword evidence="12" id="KW-1185">Reference proteome</keyword>
<protein>
    <recommendedName>
        <fullName evidence="10">Transcription factor CBF/NF-Y/archaeal histone domain-containing protein</fullName>
    </recommendedName>
</protein>
<organism evidence="11 12">
    <name type="scientific">Dendrobium chrysotoxum</name>
    <name type="common">Orchid</name>
    <dbReference type="NCBI Taxonomy" id="161865"/>
    <lineage>
        <taxon>Eukaryota</taxon>
        <taxon>Viridiplantae</taxon>
        <taxon>Streptophyta</taxon>
        <taxon>Embryophyta</taxon>
        <taxon>Tracheophyta</taxon>
        <taxon>Spermatophyta</taxon>
        <taxon>Magnoliopsida</taxon>
        <taxon>Liliopsida</taxon>
        <taxon>Asparagales</taxon>
        <taxon>Orchidaceae</taxon>
        <taxon>Epidendroideae</taxon>
        <taxon>Malaxideae</taxon>
        <taxon>Dendrobiinae</taxon>
        <taxon>Dendrobium</taxon>
    </lineage>
</organism>
<evidence type="ECO:0000256" key="5">
    <source>
        <dbReference type="ARBA" id="ARBA00023242"/>
    </source>
</evidence>
<feature type="domain" description="Transcription factor CBF/NF-Y/archaeal histone" evidence="10">
    <location>
        <begin position="69"/>
        <end position="132"/>
    </location>
</feature>
<proteinExistence type="inferred from homology"/>
<evidence type="ECO:0000256" key="8">
    <source>
        <dbReference type="ARBA" id="ARBA00059992"/>
    </source>
</evidence>
<accession>A0AAV7H3N0</accession>
<evidence type="ECO:0000256" key="7">
    <source>
        <dbReference type="ARBA" id="ARBA00038129"/>
    </source>
</evidence>
<dbReference type="GO" id="GO:0005634">
    <property type="term" value="C:nucleus"/>
    <property type="evidence" value="ECO:0007669"/>
    <property type="project" value="UniProtKB-SubCell"/>
</dbReference>
<comment type="similarity">
    <text evidence="7">Belongs to the NFYC/HAP5 subunit family.</text>
</comment>
<gene>
    <name evidence="11" type="ORF">IEQ34_010042</name>
</gene>
<evidence type="ECO:0000256" key="9">
    <source>
        <dbReference type="SAM" id="MobiDB-lite"/>
    </source>
</evidence>
<feature type="region of interest" description="Disordered" evidence="9">
    <location>
        <begin position="148"/>
        <end position="176"/>
    </location>
</feature>
<evidence type="ECO:0000256" key="3">
    <source>
        <dbReference type="ARBA" id="ARBA00023125"/>
    </source>
</evidence>
<dbReference type="Proteomes" id="UP000775213">
    <property type="component" value="Unassembled WGS sequence"/>
</dbReference>
<sequence>MDGQGHNTPLPPFGYFPYLSDFAADTDPYMYLYPDQVVQQPQPRPRPRRSYWADQYREIEETTNFRRQRLPVSTIKRIMKTDDDVKMISAEAPVLFARACEMFIHEITHKGWAHAQDKNRRTIKKEDIVAAVNQTDYCDFLVDIRTTEEPRDQDAPDPMDQLAPGPLDPLNYYSMR</sequence>
<keyword evidence="3" id="KW-0238">DNA-binding</keyword>
<dbReference type="CDD" id="cd22908">
    <property type="entry name" value="HFD_NFYC-like"/>
    <property type="match status" value="1"/>
</dbReference>
<keyword evidence="5" id="KW-0539">Nucleus</keyword>
<comment type="caution">
    <text evidence="11">The sequence shown here is derived from an EMBL/GenBank/DDBJ whole genome shotgun (WGS) entry which is preliminary data.</text>
</comment>
<dbReference type="EMBL" id="JAGFBR010000009">
    <property type="protein sequence ID" value="KAH0462467.1"/>
    <property type="molecule type" value="Genomic_DNA"/>
</dbReference>
<dbReference type="SUPFAM" id="SSF47113">
    <property type="entry name" value="Histone-fold"/>
    <property type="match status" value="1"/>
</dbReference>
<dbReference type="GO" id="GO:0000978">
    <property type="term" value="F:RNA polymerase II cis-regulatory region sequence-specific DNA binding"/>
    <property type="evidence" value="ECO:0007669"/>
    <property type="project" value="TreeGrafter"/>
</dbReference>
<dbReference type="InterPro" id="IPR009072">
    <property type="entry name" value="Histone-fold"/>
</dbReference>
<dbReference type="InterPro" id="IPR003958">
    <property type="entry name" value="CBFA_NFYB_domain"/>
</dbReference>
<dbReference type="Gene3D" id="1.10.20.10">
    <property type="entry name" value="Histone, subunit A"/>
    <property type="match status" value="1"/>
</dbReference>
<keyword evidence="2" id="KW-0805">Transcription regulation</keyword>